<proteinExistence type="inferred from homology"/>
<evidence type="ECO:0000256" key="6">
    <source>
        <dbReference type="ARBA" id="ARBA00023186"/>
    </source>
</evidence>
<keyword evidence="8" id="KW-0175">Coiled coil</keyword>
<dbReference type="InterPro" id="IPR002777">
    <property type="entry name" value="PFD_beta-like"/>
</dbReference>
<evidence type="ECO:0000256" key="5">
    <source>
        <dbReference type="ARBA" id="ARBA00022490"/>
    </source>
</evidence>
<comment type="similarity">
    <text evidence="3">Belongs to the prefoldin subunit beta family.</text>
</comment>
<dbReference type="CDD" id="cd22860">
    <property type="entry name" value="PDRG1"/>
    <property type="match status" value="1"/>
</dbReference>
<evidence type="ECO:0000313" key="9">
    <source>
        <dbReference type="EMBL" id="RUS31864.1"/>
    </source>
</evidence>
<dbReference type="GO" id="GO:0006457">
    <property type="term" value="P:protein folding"/>
    <property type="evidence" value="ECO:0007669"/>
    <property type="project" value="InterPro"/>
</dbReference>
<accession>A0A433QQ04</accession>
<dbReference type="PANTHER" id="PTHR21162:SF0">
    <property type="entry name" value="P53 AND DNA DAMAGE-REGULATED PROTEIN 1"/>
    <property type="match status" value="1"/>
</dbReference>
<reference evidence="9 10" key="1">
    <citation type="journal article" date="2018" name="New Phytol.">
        <title>Phylogenomics of Endogonaceae and evolution of mycorrhizas within Mucoromycota.</title>
        <authorList>
            <person name="Chang Y."/>
            <person name="Desiro A."/>
            <person name="Na H."/>
            <person name="Sandor L."/>
            <person name="Lipzen A."/>
            <person name="Clum A."/>
            <person name="Barry K."/>
            <person name="Grigoriev I.V."/>
            <person name="Martin F.M."/>
            <person name="Stajich J.E."/>
            <person name="Smith M.E."/>
            <person name="Bonito G."/>
            <person name="Spatafora J.W."/>
        </authorList>
    </citation>
    <scope>NUCLEOTIDE SEQUENCE [LARGE SCALE GENOMIC DNA]</scope>
    <source>
        <strain evidence="9 10">AD002</strain>
    </source>
</reference>
<comment type="subunit">
    <text evidence="7">Component of the PAQosome complex which is responsible for the biogenesis of several protein complexes and which consists of R2TP complex members RUVBL1, RUVBL2, RPAP3 and PIH1D1, URI complex members PFDN2, PFDN6, PDRG1, UXT and URI1 as well as ASDURF, POLR2E and DNAAF10/WDR92.</text>
</comment>
<feature type="coiled-coil region" evidence="8">
    <location>
        <begin position="216"/>
        <end position="243"/>
    </location>
</feature>
<evidence type="ECO:0000256" key="4">
    <source>
        <dbReference type="ARBA" id="ARBA00016313"/>
    </source>
</evidence>
<dbReference type="GO" id="GO:0016272">
    <property type="term" value="C:prefoldin complex"/>
    <property type="evidence" value="ECO:0007669"/>
    <property type="project" value="InterPro"/>
</dbReference>
<evidence type="ECO:0000256" key="3">
    <source>
        <dbReference type="ARBA" id="ARBA00008045"/>
    </source>
</evidence>
<organism evidence="9 10">
    <name type="scientific">Jimgerdemannia flammicorona</name>
    <dbReference type="NCBI Taxonomy" id="994334"/>
    <lineage>
        <taxon>Eukaryota</taxon>
        <taxon>Fungi</taxon>
        <taxon>Fungi incertae sedis</taxon>
        <taxon>Mucoromycota</taxon>
        <taxon>Mucoromycotina</taxon>
        <taxon>Endogonomycetes</taxon>
        <taxon>Endogonales</taxon>
        <taxon>Endogonaceae</taxon>
        <taxon>Jimgerdemannia</taxon>
    </lineage>
</organism>
<dbReference type="Pfam" id="PF01920">
    <property type="entry name" value="Prefoldin_2"/>
    <property type="match status" value="1"/>
</dbReference>
<keyword evidence="5" id="KW-0963">Cytoplasm</keyword>
<evidence type="ECO:0000256" key="7">
    <source>
        <dbReference type="ARBA" id="ARBA00026022"/>
    </source>
</evidence>
<dbReference type="Proteomes" id="UP000274822">
    <property type="component" value="Unassembled WGS sequence"/>
</dbReference>
<evidence type="ECO:0000256" key="1">
    <source>
        <dbReference type="ARBA" id="ARBA00003581"/>
    </source>
</evidence>
<dbReference type="InterPro" id="IPR030482">
    <property type="entry name" value="PDRG1"/>
</dbReference>
<sequence>MATRPYLISPQQLILLVLEVVKDCQELLNAMCTNMICVLLRVVPVERGAVGKKTHVFAAVGGEVEGGEVEGGWVDDKFCSAISAPWLHDDSTKPPSVLGLRCWLTPRFVHNAQNGLLAKPDPTRAACRGHSDRSATGKSIPPAIVFAPSVGLWLDCCPYVCHGQVIDYDRKRNSNREALHQMKNKLAKDSKLWVNIGDMFIKLPKENTRTMIQKDQQNLDKEISTLRDKLKDKAQELERIEGKDGKRVAGFKLKAMTTDELYNIRRRPKEVGEEDEE</sequence>
<dbReference type="GO" id="GO:0005737">
    <property type="term" value="C:cytoplasm"/>
    <property type="evidence" value="ECO:0007669"/>
    <property type="project" value="UniProtKB-SubCell"/>
</dbReference>
<dbReference type="AlphaFoldDB" id="A0A433QQ04"/>
<keyword evidence="6" id="KW-0143">Chaperone</keyword>
<dbReference type="PANTHER" id="PTHR21162">
    <property type="entry name" value="P53 AND DNA DAMAGE-REGULATED PROTEIN"/>
    <property type="match status" value="1"/>
</dbReference>
<dbReference type="InterPro" id="IPR009053">
    <property type="entry name" value="Prefoldin"/>
</dbReference>
<dbReference type="EMBL" id="RBNJ01002538">
    <property type="protein sequence ID" value="RUS31864.1"/>
    <property type="molecule type" value="Genomic_DNA"/>
</dbReference>
<comment type="function">
    <text evidence="1">May play a role in chaperone-mediated protein folding.</text>
</comment>
<dbReference type="GO" id="GO:0051082">
    <property type="term" value="F:unfolded protein binding"/>
    <property type="evidence" value="ECO:0007669"/>
    <property type="project" value="InterPro"/>
</dbReference>
<protein>
    <recommendedName>
        <fullName evidence="4">p53 and DNA damage-regulated protein 1</fullName>
    </recommendedName>
</protein>
<evidence type="ECO:0000256" key="2">
    <source>
        <dbReference type="ARBA" id="ARBA00004496"/>
    </source>
</evidence>
<keyword evidence="10" id="KW-1185">Reference proteome</keyword>
<gene>
    <name evidence="9" type="ORF">BC938DRAFT_476884</name>
</gene>
<comment type="subcellular location">
    <subcellularLocation>
        <location evidence="2">Cytoplasm</location>
    </subcellularLocation>
</comment>
<name>A0A433QQ04_9FUNG</name>
<comment type="caution">
    <text evidence="9">The sequence shown here is derived from an EMBL/GenBank/DDBJ whole genome shotgun (WGS) entry which is preliminary data.</text>
</comment>
<evidence type="ECO:0000313" key="10">
    <source>
        <dbReference type="Proteomes" id="UP000274822"/>
    </source>
</evidence>
<dbReference type="SUPFAM" id="SSF46579">
    <property type="entry name" value="Prefoldin"/>
    <property type="match status" value="1"/>
</dbReference>
<dbReference type="Gene3D" id="1.10.287.370">
    <property type="match status" value="1"/>
</dbReference>
<evidence type="ECO:0000256" key="8">
    <source>
        <dbReference type="SAM" id="Coils"/>
    </source>
</evidence>